<sequence>MWKEKLGNYLIDISKYIFTGVVIASLFKDIGDNKWLIYGLGFTSALLALLLGLILTNKKKE</sequence>
<protein>
    <submittedName>
        <fullName evidence="2">Uncharacterized protein</fullName>
    </submittedName>
</protein>
<accession>A0A9D1ZJ05</accession>
<evidence type="ECO:0000256" key="1">
    <source>
        <dbReference type="SAM" id="Phobius"/>
    </source>
</evidence>
<reference evidence="2" key="2">
    <citation type="submission" date="2021-04" db="EMBL/GenBank/DDBJ databases">
        <authorList>
            <person name="Gilroy R."/>
        </authorList>
    </citation>
    <scope>NUCLEOTIDE SEQUENCE</scope>
    <source>
        <strain evidence="2">Gambia2-208</strain>
    </source>
</reference>
<keyword evidence="1" id="KW-1133">Transmembrane helix</keyword>
<proteinExistence type="predicted"/>
<feature type="transmembrane region" description="Helical" evidence="1">
    <location>
        <begin position="35"/>
        <end position="55"/>
    </location>
</feature>
<dbReference type="Pfam" id="PF20482">
    <property type="entry name" value="DUF6722"/>
    <property type="match status" value="1"/>
</dbReference>
<dbReference type="Proteomes" id="UP000886851">
    <property type="component" value="Unassembled WGS sequence"/>
</dbReference>
<comment type="caution">
    <text evidence="2">The sequence shown here is derived from an EMBL/GenBank/DDBJ whole genome shotgun (WGS) entry which is preliminary data.</text>
</comment>
<reference evidence="2" key="1">
    <citation type="journal article" date="2021" name="PeerJ">
        <title>Extensive microbial diversity within the chicken gut microbiome revealed by metagenomics and culture.</title>
        <authorList>
            <person name="Gilroy R."/>
            <person name="Ravi A."/>
            <person name="Getino M."/>
            <person name="Pursley I."/>
            <person name="Horton D.L."/>
            <person name="Alikhan N.F."/>
            <person name="Baker D."/>
            <person name="Gharbi K."/>
            <person name="Hall N."/>
            <person name="Watson M."/>
            <person name="Adriaenssens E.M."/>
            <person name="Foster-Nyarko E."/>
            <person name="Jarju S."/>
            <person name="Secka A."/>
            <person name="Antonio M."/>
            <person name="Oren A."/>
            <person name="Chaudhuri R.R."/>
            <person name="La Ragione R."/>
            <person name="Hildebrand F."/>
            <person name="Pallen M.J."/>
        </authorList>
    </citation>
    <scope>NUCLEOTIDE SEQUENCE</scope>
    <source>
        <strain evidence="2">Gambia2-208</strain>
    </source>
</reference>
<keyword evidence="1" id="KW-0812">Transmembrane</keyword>
<dbReference type="EMBL" id="DXCV01000056">
    <property type="protein sequence ID" value="HIY88666.1"/>
    <property type="molecule type" value="Genomic_DNA"/>
</dbReference>
<gene>
    <name evidence="2" type="ORF">H9824_08190</name>
</gene>
<name>A0A9D1ZJ05_9BACE</name>
<evidence type="ECO:0000313" key="2">
    <source>
        <dbReference type="EMBL" id="HIY88666.1"/>
    </source>
</evidence>
<dbReference type="AlphaFoldDB" id="A0A9D1ZJ05"/>
<dbReference type="InterPro" id="IPR046568">
    <property type="entry name" value="DUF6722"/>
</dbReference>
<evidence type="ECO:0000313" key="3">
    <source>
        <dbReference type="Proteomes" id="UP000886851"/>
    </source>
</evidence>
<keyword evidence="1" id="KW-0472">Membrane</keyword>
<organism evidence="2 3">
    <name type="scientific">Candidatus Bacteroides pullicola</name>
    <dbReference type="NCBI Taxonomy" id="2838475"/>
    <lineage>
        <taxon>Bacteria</taxon>
        <taxon>Pseudomonadati</taxon>
        <taxon>Bacteroidota</taxon>
        <taxon>Bacteroidia</taxon>
        <taxon>Bacteroidales</taxon>
        <taxon>Bacteroidaceae</taxon>
        <taxon>Bacteroides</taxon>
    </lineage>
</organism>